<sequence>MLKGRIMIERFVICLIGLSVALTQIMPACAAESSDGAASARTKESRSGLLLPDGGREKAETTVRVSYNKKEMKEIKKDQKDVVKELKQEDFSGLDPGEVDDVMENVMEDCYDDASQIMEEKTSEQTAGTAAKPVKAAGKSVNPATGAAKATAKSAESTARTAKAAAKSAGPATGAAKAGNLVSVDSNLKPATYNIDDNVTVTFDEEKIALDILETGKEESAGASHGFLSRLTAVFAEPCFAAGGDKTRTASHRTRIYDSWTKKKCFECFVEARFTYNKKRRRCTVETLSHYAKKFSIFTLFSTVHDRKYTVDDDSRRSRICRQEGYIRTGIKVRGQLVELSDYYACAALSCNYKGKVTRKSRTA</sequence>
<dbReference type="Proteomes" id="UP000187404">
    <property type="component" value="Unassembled WGS sequence"/>
</dbReference>
<evidence type="ECO:0000313" key="3">
    <source>
        <dbReference type="EMBL" id="OLR56453.1"/>
    </source>
</evidence>
<gene>
    <name evidence="3" type="ORF">BHK98_10445</name>
</gene>
<evidence type="ECO:0000256" key="2">
    <source>
        <dbReference type="SAM" id="SignalP"/>
    </source>
</evidence>
<dbReference type="STRING" id="1261640.BHK98_10445"/>
<evidence type="ECO:0000256" key="1">
    <source>
        <dbReference type="SAM" id="MobiDB-lite"/>
    </source>
</evidence>
<protein>
    <submittedName>
        <fullName evidence="3">Uncharacterized protein</fullName>
    </submittedName>
</protein>
<feature type="chain" id="PRO_5012322193" evidence="2">
    <location>
        <begin position="31"/>
        <end position="364"/>
    </location>
</feature>
<dbReference type="AlphaFoldDB" id="A0A1Q9JJS0"/>
<feature type="region of interest" description="Disordered" evidence="1">
    <location>
        <begin position="120"/>
        <end position="144"/>
    </location>
</feature>
<feature type="signal peptide" evidence="2">
    <location>
        <begin position="1"/>
        <end position="30"/>
    </location>
</feature>
<comment type="caution">
    <text evidence="3">The sequence shown here is derived from an EMBL/GenBank/DDBJ whole genome shotgun (WGS) entry which is preliminary data.</text>
</comment>
<accession>A0A1Q9JJS0</accession>
<dbReference type="RefSeq" id="WP_075714094.1">
    <property type="nucleotide sequence ID" value="NZ_MJIE01000001.1"/>
</dbReference>
<keyword evidence="2" id="KW-0732">Signal</keyword>
<name>A0A1Q9JJS0_9FIRM</name>
<feature type="region of interest" description="Disordered" evidence="1">
    <location>
        <begin position="33"/>
        <end position="57"/>
    </location>
</feature>
<organism evidence="3 4">
    <name type="scientific">Hornefia porci</name>
    <dbReference type="NCBI Taxonomy" id="2652292"/>
    <lineage>
        <taxon>Bacteria</taxon>
        <taxon>Bacillati</taxon>
        <taxon>Bacillota</taxon>
        <taxon>Clostridia</taxon>
        <taxon>Peptostreptococcales</taxon>
        <taxon>Anaerovoracaceae</taxon>
        <taxon>Hornefia</taxon>
    </lineage>
</organism>
<proteinExistence type="predicted"/>
<dbReference type="EMBL" id="MJIE01000001">
    <property type="protein sequence ID" value="OLR56453.1"/>
    <property type="molecule type" value="Genomic_DNA"/>
</dbReference>
<reference evidence="3 4" key="1">
    <citation type="journal article" date="2016" name="Appl. Environ. Microbiol.">
        <title>Function and Phylogeny of Bacterial Butyryl Coenzyme A:Acetate Transferases and Their Diversity in the Proximal Colon of Swine.</title>
        <authorList>
            <person name="Trachsel J."/>
            <person name="Bayles D.O."/>
            <person name="Looft T."/>
            <person name="Levine U.Y."/>
            <person name="Allen H.K."/>
        </authorList>
    </citation>
    <scope>NUCLEOTIDE SEQUENCE [LARGE SCALE GENOMIC DNA]</scope>
    <source>
        <strain evidence="3 4">68-3-10</strain>
    </source>
</reference>
<evidence type="ECO:0000313" key="4">
    <source>
        <dbReference type="Proteomes" id="UP000187404"/>
    </source>
</evidence>
<keyword evidence="4" id="KW-1185">Reference proteome</keyword>